<sequence>MRRKVRGDMLGSKSHYLQLYRGNKQPWRNQSMSPKFAPPTSNITRMDILTSFLGTSHRPISSINLEASVSDYDIVDLDERPSRTSYELISFNEIKNSLDFGRVDWTYFYTAQNSWSLKEKLEYFCSISHSRFEKPVIKIQAAFHLGYYMCKYYELDRLECFNVIQEHMSLSHSRKYRQLYLDLGNYRTLAHCTVSLRHMINRIAHVRNLIKGQSQEEIQFLLFPPNRDPYQFLKAYEEWYNLKESAVYQLGLPDNHCSTTVIEQHTQGILKDITKDSIWQLQHFLNSSAEENRYVLMYDKGSSGNCILLHRDETGKFSLEDNRLECLKNADADVKVHLLRIR</sequence>
<comment type="caution">
    <text evidence="1">The sequence shown here is derived from an EMBL/GenBank/DDBJ whole genome shotgun (WGS) entry which is preliminary data.</text>
</comment>
<evidence type="ECO:0000313" key="1">
    <source>
        <dbReference type="EMBL" id="KAL3858048.1"/>
    </source>
</evidence>
<gene>
    <name evidence="1" type="ORF">ACJMK2_012664</name>
</gene>
<dbReference type="EMBL" id="JBJQND010000013">
    <property type="protein sequence ID" value="KAL3858048.1"/>
    <property type="molecule type" value="Genomic_DNA"/>
</dbReference>
<keyword evidence="2" id="KW-1185">Reference proteome</keyword>
<dbReference type="Proteomes" id="UP001634394">
    <property type="component" value="Unassembled WGS sequence"/>
</dbReference>
<dbReference type="AlphaFoldDB" id="A0ABD3VAV1"/>
<accession>A0ABD3VAV1</accession>
<protein>
    <submittedName>
        <fullName evidence="1">Uncharacterized protein</fullName>
    </submittedName>
</protein>
<reference evidence="1 2" key="1">
    <citation type="submission" date="2024-11" db="EMBL/GenBank/DDBJ databases">
        <title>Chromosome-level genome assembly of the freshwater bivalve Anodonta woodiana.</title>
        <authorList>
            <person name="Chen X."/>
        </authorList>
    </citation>
    <scope>NUCLEOTIDE SEQUENCE [LARGE SCALE GENOMIC DNA]</scope>
    <source>
        <strain evidence="1">MN2024</strain>
        <tissue evidence="1">Gills</tissue>
    </source>
</reference>
<evidence type="ECO:0000313" key="2">
    <source>
        <dbReference type="Proteomes" id="UP001634394"/>
    </source>
</evidence>
<name>A0ABD3VAV1_SINWO</name>
<organism evidence="1 2">
    <name type="scientific">Sinanodonta woodiana</name>
    <name type="common">Chinese pond mussel</name>
    <name type="synonym">Anodonta woodiana</name>
    <dbReference type="NCBI Taxonomy" id="1069815"/>
    <lineage>
        <taxon>Eukaryota</taxon>
        <taxon>Metazoa</taxon>
        <taxon>Spiralia</taxon>
        <taxon>Lophotrochozoa</taxon>
        <taxon>Mollusca</taxon>
        <taxon>Bivalvia</taxon>
        <taxon>Autobranchia</taxon>
        <taxon>Heteroconchia</taxon>
        <taxon>Palaeoheterodonta</taxon>
        <taxon>Unionida</taxon>
        <taxon>Unionoidea</taxon>
        <taxon>Unionidae</taxon>
        <taxon>Unioninae</taxon>
        <taxon>Sinanodonta</taxon>
    </lineage>
</organism>
<proteinExistence type="predicted"/>